<evidence type="ECO:0000313" key="7">
    <source>
        <dbReference type="Proteomes" id="UP000325313"/>
    </source>
</evidence>
<feature type="chain" id="PRO_5036137420" evidence="1">
    <location>
        <begin position="19"/>
        <end position="125"/>
    </location>
</feature>
<organism evidence="3 6">
    <name type="scientific">Puccinia graminis f. sp. tritici</name>
    <dbReference type="NCBI Taxonomy" id="56615"/>
    <lineage>
        <taxon>Eukaryota</taxon>
        <taxon>Fungi</taxon>
        <taxon>Dikarya</taxon>
        <taxon>Basidiomycota</taxon>
        <taxon>Pucciniomycotina</taxon>
        <taxon>Pucciniomycetes</taxon>
        <taxon>Pucciniales</taxon>
        <taxon>Pucciniaceae</taxon>
        <taxon>Puccinia</taxon>
    </lineage>
</organism>
<dbReference type="EMBL" id="VSWC01000118">
    <property type="protein sequence ID" value="KAA1084754.1"/>
    <property type="molecule type" value="Genomic_DNA"/>
</dbReference>
<dbReference type="EMBL" id="VDEP01000273">
    <property type="protein sequence ID" value="KAA1114104.1"/>
    <property type="molecule type" value="Genomic_DNA"/>
</dbReference>
<dbReference type="Proteomes" id="UP000324748">
    <property type="component" value="Unassembled WGS sequence"/>
</dbReference>
<accession>A0A5B0N8K7</accession>
<name>A0A5B0N8K7_PUCGR</name>
<proteinExistence type="predicted"/>
<keyword evidence="6" id="KW-1185">Reference proteome</keyword>
<evidence type="ECO:0000313" key="6">
    <source>
        <dbReference type="Proteomes" id="UP000324748"/>
    </source>
</evidence>
<reference evidence="6 7" key="1">
    <citation type="submission" date="2019-05" db="EMBL/GenBank/DDBJ databases">
        <title>Emergence of the Ug99 lineage of the wheat stem rust pathogen through somatic hybridization.</title>
        <authorList>
            <person name="Li F."/>
            <person name="Upadhyaya N.M."/>
            <person name="Sperschneider J."/>
            <person name="Matny O."/>
            <person name="Nguyen-Phuc H."/>
            <person name="Mago R."/>
            <person name="Raley C."/>
            <person name="Miller M.E."/>
            <person name="Silverstein K.A.T."/>
            <person name="Henningsen E."/>
            <person name="Hirsch C.D."/>
            <person name="Visser B."/>
            <person name="Pretorius Z.A."/>
            <person name="Steffenson B.J."/>
            <person name="Schwessinger B."/>
            <person name="Dodds P.N."/>
            <person name="Figueroa M."/>
        </authorList>
    </citation>
    <scope>NUCLEOTIDE SEQUENCE [LARGE SCALE GENOMIC DNA]</scope>
    <source>
        <strain evidence="3">21-0</strain>
        <strain evidence="2 7">Ug99</strain>
    </source>
</reference>
<evidence type="ECO:0000313" key="3">
    <source>
        <dbReference type="EMBL" id="KAA1084754.1"/>
    </source>
</evidence>
<comment type="caution">
    <text evidence="3">The sequence shown here is derived from an EMBL/GenBank/DDBJ whole genome shotgun (WGS) entry which is preliminary data.</text>
</comment>
<evidence type="ECO:0000313" key="5">
    <source>
        <dbReference type="EMBL" id="KAA1120178.1"/>
    </source>
</evidence>
<dbReference type="OrthoDB" id="2504196at2759"/>
<sequence>MRISTSLIHFGAIAWANAAPALWPIMIAATVRDAHPVLEGSPQGLIRMLKMLIEDKVAFKCAMAGEEAGMAFGKAFRRTKGAPEVIGEVGSITKTLNESNPPSSKIALNSIQSTRGAASHVTIAT</sequence>
<keyword evidence="1" id="KW-0732">Signal</keyword>
<evidence type="ECO:0000256" key="1">
    <source>
        <dbReference type="SAM" id="SignalP"/>
    </source>
</evidence>
<dbReference type="Proteomes" id="UP000325313">
    <property type="component" value="Unassembled WGS sequence"/>
</dbReference>
<evidence type="ECO:0000313" key="4">
    <source>
        <dbReference type="EMBL" id="KAA1114104.1"/>
    </source>
</evidence>
<evidence type="ECO:0000313" key="2">
    <source>
        <dbReference type="EMBL" id="KAA1073046.1"/>
    </source>
</evidence>
<protein>
    <submittedName>
        <fullName evidence="3">Uncharacterized protein</fullName>
    </submittedName>
</protein>
<gene>
    <name evidence="3" type="ORF">PGT21_035088</name>
    <name evidence="5" type="ORF">PGT21_037235</name>
    <name evidence="4" type="ORF">PGTUg99_020336</name>
    <name evidence="2" type="ORF">PGTUg99_023189</name>
</gene>
<dbReference type="AlphaFoldDB" id="A0A5B0N8K7"/>
<feature type="signal peptide" evidence="1">
    <location>
        <begin position="1"/>
        <end position="18"/>
    </location>
</feature>
<dbReference type="EMBL" id="VSWC01000001">
    <property type="protein sequence ID" value="KAA1120178.1"/>
    <property type="molecule type" value="Genomic_DNA"/>
</dbReference>
<dbReference type="EMBL" id="VDEP01000475">
    <property type="protein sequence ID" value="KAA1073046.1"/>
    <property type="molecule type" value="Genomic_DNA"/>
</dbReference>